<keyword evidence="2" id="KW-1185">Reference proteome</keyword>
<sequence length="84" mass="9354">MYCFLSAEQTYYLVHTETKHELVPSTCALNMSSTTAILQRVDDVTWISPALMTVGLLTTDGSRSWAPDSGACYCMARNRCRKLA</sequence>
<evidence type="ECO:0000313" key="2">
    <source>
        <dbReference type="Proteomes" id="UP000299102"/>
    </source>
</evidence>
<name>A0A4C1TVC4_EUMVA</name>
<gene>
    <name evidence="1" type="ORF">EVAR_16937_1</name>
</gene>
<evidence type="ECO:0000313" key="1">
    <source>
        <dbReference type="EMBL" id="GBP17993.1"/>
    </source>
</evidence>
<dbReference type="AlphaFoldDB" id="A0A4C1TVC4"/>
<accession>A0A4C1TVC4</accession>
<dbReference type="EMBL" id="BGZK01000092">
    <property type="protein sequence ID" value="GBP17993.1"/>
    <property type="molecule type" value="Genomic_DNA"/>
</dbReference>
<dbReference type="Proteomes" id="UP000299102">
    <property type="component" value="Unassembled WGS sequence"/>
</dbReference>
<protein>
    <submittedName>
        <fullName evidence="1">Uncharacterized protein</fullName>
    </submittedName>
</protein>
<organism evidence="1 2">
    <name type="scientific">Eumeta variegata</name>
    <name type="common">Bagworm moth</name>
    <name type="synonym">Eumeta japonica</name>
    <dbReference type="NCBI Taxonomy" id="151549"/>
    <lineage>
        <taxon>Eukaryota</taxon>
        <taxon>Metazoa</taxon>
        <taxon>Ecdysozoa</taxon>
        <taxon>Arthropoda</taxon>
        <taxon>Hexapoda</taxon>
        <taxon>Insecta</taxon>
        <taxon>Pterygota</taxon>
        <taxon>Neoptera</taxon>
        <taxon>Endopterygota</taxon>
        <taxon>Lepidoptera</taxon>
        <taxon>Glossata</taxon>
        <taxon>Ditrysia</taxon>
        <taxon>Tineoidea</taxon>
        <taxon>Psychidae</taxon>
        <taxon>Oiketicinae</taxon>
        <taxon>Eumeta</taxon>
    </lineage>
</organism>
<proteinExistence type="predicted"/>
<reference evidence="1 2" key="1">
    <citation type="journal article" date="2019" name="Commun. Biol.">
        <title>The bagworm genome reveals a unique fibroin gene that provides high tensile strength.</title>
        <authorList>
            <person name="Kono N."/>
            <person name="Nakamura H."/>
            <person name="Ohtoshi R."/>
            <person name="Tomita M."/>
            <person name="Numata K."/>
            <person name="Arakawa K."/>
        </authorList>
    </citation>
    <scope>NUCLEOTIDE SEQUENCE [LARGE SCALE GENOMIC DNA]</scope>
</reference>
<comment type="caution">
    <text evidence="1">The sequence shown here is derived from an EMBL/GenBank/DDBJ whole genome shotgun (WGS) entry which is preliminary data.</text>
</comment>